<dbReference type="Gene3D" id="3.60.20.10">
    <property type="entry name" value="Glutamine Phosphoribosylpyrophosphate, subunit 1, domain 1"/>
    <property type="match status" value="1"/>
</dbReference>
<dbReference type="InterPro" id="IPR014729">
    <property type="entry name" value="Rossmann-like_a/b/a_fold"/>
</dbReference>
<dbReference type="EMBL" id="CP118101">
    <property type="protein sequence ID" value="WDH84221.1"/>
    <property type="molecule type" value="Genomic_DNA"/>
</dbReference>
<dbReference type="InterPro" id="IPR029055">
    <property type="entry name" value="Ntn_hydrolases_N"/>
</dbReference>
<evidence type="ECO:0000256" key="4">
    <source>
        <dbReference type="ARBA" id="ARBA00022888"/>
    </source>
</evidence>
<dbReference type="PANTHER" id="PTHR43284">
    <property type="entry name" value="ASPARAGINE SYNTHETASE (GLUTAMINE-HYDROLYZING)"/>
    <property type="match status" value="1"/>
</dbReference>
<comment type="pathway">
    <text evidence="1">Amino-acid biosynthesis; L-asparagine biosynthesis; L-asparagine from L-aspartate (L-Gln route): step 1/1.</text>
</comment>
<evidence type="ECO:0000256" key="1">
    <source>
        <dbReference type="ARBA" id="ARBA00005187"/>
    </source>
</evidence>
<name>A0AAX3N3A7_9BACL</name>
<dbReference type="PROSITE" id="PS51278">
    <property type="entry name" value="GATASE_TYPE_2"/>
    <property type="match status" value="1"/>
</dbReference>
<keyword evidence="4" id="KW-0061">Asparagine biosynthesis</keyword>
<protein>
    <recommendedName>
        <fullName evidence="3">asparagine synthase (glutamine-hydrolyzing)</fullName>
        <ecNumber evidence="3">6.3.5.4</ecNumber>
    </recommendedName>
</protein>
<proteinExistence type="inferred from homology"/>
<dbReference type="Pfam" id="PF00733">
    <property type="entry name" value="Asn_synthase"/>
    <property type="match status" value="1"/>
</dbReference>
<comment type="similarity">
    <text evidence="2">Belongs to the asparagine synthetase family.</text>
</comment>
<dbReference type="CDD" id="cd00712">
    <property type="entry name" value="AsnB"/>
    <property type="match status" value="1"/>
</dbReference>
<dbReference type="EC" id="6.3.5.4" evidence="3"/>
<evidence type="ECO:0000259" key="6">
    <source>
        <dbReference type="PROSITE" id="PS51278"/>
    </source>
</evidence>
<dbReference type="PANTHER" id="PTHR43284:SF1">
    <property type="entry name" value="ASPARAGINE SYNTHETASE"/>
    <property type="match status" value="1"/>
</dbReference>
<dbReference type="InterPro" id="IPR051786">
    <property type="entry name" value="ASN_synthetase/amidase"/>
</dbReference>
<dbReference type="InterPro" id="IPR001962">
    <property type="entry name" value="Asn_synthase"/>
</dbReference>
<comment type="catalytic activity">
    <reaction evidence="5">
        <text>L-aspartate + L-glutamine + ATP + H2O = L-asparagine + L-glutamate + AMP + diphosphate + H(+)</text>
        <dbReference type="Rhea" id="RHEA:12228"/>
        <dbReference type="ChEBI" id="CHEBI:15377"/>
        <dbReference type="ChEBI" id="CHEBI:15378"/>
        <dbReference type="ChEBI" id="CHEBI:29985"/>
        <dbReference type="ChEBI" id="CHEBI:29991"/>
        <dbReference type="ChEBI" id="CHEBI:30616"/>
        <dbReference type="ChEBI" id="CHEBI:33019"/>
        <dbReference type="ChEBI" id="CHEBI:58048"/>
        <dbReference type="ChEBI" id="CHEBI:58359"/>
        <dbReference type="ChEBI" id="CHEBI:456215"/>
        <dbReference type="EC" id="6.3.5.4"/>
    </reaction>
</comment>
<dbReference type="InterPro" id="IPR017932">
    <property type="entry name" value="GATase_2_dom"/>
</dbReference>
<evidence type="ECO:0000313" key="7">
    <source>
        <dbReference type="EMBL" id="WDH84221.1"/>
    </source>
</evidence>
<feature type="domain" description="Glutamine amidotransferase type-2" evidence="6">
    <location>
        <begin position="1"/>
        <end position="216"/>
    </location>
</feature>
<evidence type="ECO:0000256" key="5">
    <source>
        <dbReference type="ARBA" id="ARBA00048741"/>
    </source>
</evidence>
<reference evidence="7" key="1">
    <citation type="submission" date="2023-02" db="EMBL/GenBank/DDBJ databases">
        <title>Pathogen: clinical or host-associated sample.</title>
        <authorList>
            <person name="Hergert J."/>
            <person name="Casey R."/>
            <person name="Wagner J."/>
            <person name="Young E.L."/>
            <person name="Oakeson K.F."/>
        </authorList>
    </citation>
    <scope>NUCLEOTIDE SEQUENCE</scope>
    <source>
        <strain evidence="7">2022CK-00830</strain>
    </source>
</reference>
<evidence type="ECO:0000313" key="8">
    <source>
        <dbReference type="Proteomes" id="UP001220962"/>
    </source>
</evidence>
<dbReference type="AlphaFoldDB" id="A0AAX3N3A7"/>
<gene>
    <name evidence="7" type="ORF">PUW23_08410</name>
</gene>
<dbReference type="Proteomes" id="UP001220962">
    <property type="component" value="Chromosome"/>
</dbReference>
<sequence>MSAIMGCFSRREPIMPEDMDPAGAYLTKYKWDRIHSWSDAHVFFSCHMQWVTPESVHEVLPLYDERRDITITADAIIDNRSELFDKLQIPLKERITISDSQLILEAYVKWGEDAPKHLLGDYVFMIWDSRKDQLFGARDESGRRSFYYIDDGVHFAFCSSMNPLFHMPYFNKELNEQWLAEFLAIRGMYESYDVHATAYRNVRQIPAAHWIKVGRQGVELRQYSNFEEIEPLYLKSDEEYEEAFRDVFDQAVRARVRTYKQVGTALSGGLDSGTVASFASPMLKLNGKELHAYSYVPVSGFEDWTSSRLIADETPYIQSTVNFVGNIRENYMNFAGKSPLTEVNDWLDIMETPYKFFENSFWIRGFYERAQEQGVGVMLTGAMGNFTISWGPALDYYAHLLRRGKLVHLAREVQQYSRLAEVPRGKLLPIIGRKAFPMLRRQRAAVGGTVEVPELIHPDFARRMEMHRQMKPYVVNKQTVYINALTARKENINNLAVANKNGAMATKLSMRYGLIERDPTNDPRVVRYCLSVPLEQYVQKGRDRALLRRSTVNYLPDNVRLNQTIRGVQPADWIYRIKPEWDIWVSELKRMTNDTSISDYLNIDQIHKGITKLDNPRLELAWDPEVRMLMHSLIVYRFLQQF</sequence>
<dbReference type="GO" id="GO:0004066">
    <property type="term" value="F:asparagine synthase (glutamine-hydrolyzing) activity"/>
    <property type="evidence" value="ECO:0007669"/>
    <property type="project" value="UniProtKB-EC"/>
</dbReference>
<dbReference type="RefSeq" id="WP_047909963.1">
    <property type="nucleotide sequence ID" value="NZ_CP118101.1"/>
</dbReference>
<dbReference type="SUPFAM" id="SSF56235">
    <property type="entry name" value="N-terminal nucleophile aminohydrolases (Ntn hydrolases)"/>
    <property type="match status" value="1"/>
</dbReference>
<dbReference type="GO" id="GO:0006529">
    <property type="term" value="P:asparagine biosynthetic process"/>
    <property type="evidence" value="ECO:0007669"/>
    <property type="project" value="UniProtKB-KW"/>
</dbReference>
<accession>A0AAX3N3A7</accession>
<dbReference type="Gene3D" id="3.40.50.620">
    <property type="entry name" value="HUPs"/>
    <property type="match status" value="2"/>
</dbReference>
<organism evidence="7 8">
    <name type="scientific">Paenibacillus urinalis</name>
    <dbReference type="NCBI Taxonomy" id="521520"/>
    <lineage>
        <taxon>Bacteria</taxon>
        <taxon>Bacillati</taxon>
        <taxon>Bacillota</taxon>
        <taxon>Bacilli</taxon>
        <taxon>Bacillales</taxon>
        <taxon>Paenibacillaceae</taxon>
        <taxon>Paenibacillus</taxon>
    </lineage>
</organism>
<evidence type="ECO:0000256" key="2">
    <source>
        <dbReference type="ARBA" id="ARBA00005752"/>
    </source>
</evidence>
<keyword evidence="4" id="KW-0028">Amino-acid biosynthesis</keyword>
<dbReference type="Pfam" id="PF13537">
    <property type="entry name" value="GATase_7"/>
    <property type="match status" value="1"/>
</dbReference>
<dbReference type="SUPFAM" id="SSF52402">
    <property type="entry name" value="Adenine nucleotide alpha hydrolases-like"/>
    <property type="match status" value="1"/>
</dbReference>
<dbReference type="InterPro" id="IPR033738">
    <property type="entry name" value="AsnB_N"/>
</dbReference>
<evidence type="ECO:0000256" key="3">
    <source>
        <dbReference type="ARBA" id="ARBA00012737"/>
    </source>
</evidence>